<comment type="caution">
    <text evidence="1">The sequence shown here is derived from an EMBL/GenBank/DDBJ whole genome shotgun (WGS) entry which is preliminary data.</text>
</comment>
<evidence type="ECO:0000313" key="1">
    <source>
        <dbReference type="EMBL" id="MBZ4039737.1"/>
    </source>
</evidence>
<dbReference type="EMBL" id="JAINZW010000004">
    <property type="protein sequence ID" value="MBZ4039737.1"/>
    <property type="molecule type" value="Genomic_DNA"/>
</dbReference>
<dbReference type="Pfam" id="PF07103">
    <property type="entry name" value="DUF1365"/>
    <property type="match status" value="1"/>
</dbReference>
<protein>
    <submittedName>
        <fullName evidence="1">DUF1365 domain-containing protein</fullName>
    </submittedName>
</protein>
<name>A0ABS7T7B0_9GAMM</name>
<dbReference type="PANTHER" id="PTHR33973">
    <property type="entry name" value="OS07G0153300 PROTEIN"/>
    <property type="match status" value="1"/>
</dbReference>
<dbReference type="Proteomes" id="UP001430954">
    <property type="component" value="Unassembled WGS sequence"/>
</dbReference>
<dbReference type="PANTHER" id="PTHR33973:SF4">
    <property type="entry name" value="OS07G0153300 PROTEIN"/>
    <property type="match status" value="1"/>
</dbReference>
<evidence type="ECO:0000313" key="2">
    <source>
        <dbReference type="Proteomes" id="UP001430954"/>
    </source>
</evidence>
<dbReference type="RefSeq" id="WP_223676195.1">
    <property type="nucleotide sequence ID" value="NZ_JAINZW010000004.1"/>
</dbReference>
<accession>A0ABS7T7B0</accession>
<dbReference type="InterPro" id="IPR010775">
    <property type="entry name" value="DUF1365"/>
</dbReference>
<keyword evidence="2" id="KW-1185">Reference proteome</keyword>
<proteinExistence type="predicted"/>
<gene>
    <name evidence="1" type="ORF">K6753_09330</name>
</gene>
<reference evidence="1 2" key="1">
    <citation type="submission" date="2021-09" db="EMBL/GenBank/DDBJ databases">
        <title>Lysobacter sp. 13A isolated from the river sediment.</title>
        <authorList>
            <person name="Liu H."/>
            <person name="Li S."/>
            <person name="Mao S."/>
        </authorList>
    </citation>
    <scope>NUCLEOTIDE SEQUENCE [LARGE SCALE GENOMIC DNA]</scope>
    <source>
        <strain evidence="1 2">13A</strain>
    </source>
</reference>
<organism evidence="1 2">
    <name type="scientific">Novilysobacter selenitireducens</name>
    <dbReference type="NCBI Taxonomy" id="2872639"/>
    <lineage>
        <taxon>Bacteria</taxon>
        <taxon>Pseudomonadati</taxon>
        <taxon>Pseudomonadota</taxon>
        <taxon>Gammaproteobacteria</taxon>
        <taxon>Lysobacterales</taxon>
        <taxon>Lysobacteraceae</taxon>
        <taxon>Novilysobacter</taxon>
    </lineage>
</organism>
<sequence length="257" mass="29802">MTAPVASAVYEGRVRHRRRAPHAHAFTYGMAQLYIDLAELDTLFDRHRLWSVGRRNLGEFRRSDYLGPPELPLDEAVRQRVQDAIGRRPAGPVRLLAHLRYFGHVFNPVSFYYCFNADGIRLDCIVAEITNTPWKERHAYVLPVEDATPRGRALEWRFPKAFHVSPFMPMARDYAWRFTLPGDDLHVHMDVIADGRDEFDATLALQRRPLDRAGLARVLWGFPLMTLQVVGAIHWHALRLWMKGNPVHDHPKLRESR</sequence>